<protein>
    <submittedName>
        <fullName evidence="11">L,D-transpeptidase</fullName>
    </submittedName>
</protein>
<dbReference type="InterPro" id="IPR038063">
    <property type="entry name" value="Transpep_catalytic_dom"/>
</dbReference>
<dbReference type="Proteomes" id="UP000249081">
    <property type="component" value="Unassembled WGS sequence"/>
</dbReference>
<dbReference type="GO" id="GO:0005576">
    <property type="term" value="C:extracellular region"/>
    <property type="evidence" value="ECO:0007669"/>
    <property type="project" value="TreeGrafter"/>
</dbReference>
<dbReference type="EMBL" id="QBMN01000068">
    <property type="protein sequence ID" value="PZO40993.1"/>
    <property type="molecule type" value="Genomic_DNA"/>
</dbReference>
<dbReference type="InterPro" id="IPR050979">
    <property type="entry name" value="LD-transpeptidase"/>
</dbReference>
<evidence type="ECO:0000313" key="11">
    <source>
        <dbReference type="EMBL" id="PZO40993.1"/>
    </source>
</evidence>
<keyword evidence="4" id="KW-0808">Transferase</keyword>
<evidence type="ECO:0000256" key="6">
    <source>
        <dbReference type="ARBA" id="ARBA00022960"/>
    </source>
</evidence>
<evidence type="ECO:0000256" key="5">
    <source>
        <dbReference type="ARBA" id="ARBA00022801"/>
    </source>
</evidence>
<evidence type="ECO:0000256" key="3">
    <source>
        <dbReference type="ARBA" id="ARBA00022676"/>
    </source>
</evidence>
<keyword evidence="8 9" id="KW-0961">Cell wall biogenesis/degradation</keyword>
<gene>
    <name evidence="11" type="ORF">DCF17_11205</name>
</gene>
<feature type="domain" description="L,D-TPase catalytic" evidence="10">
    <location>
        <begin position="20"/>
        <end position="145"/>
    </location>
</feature>
<feature type="active site" description="Nucleophile" evidence="9">
    <location>
        <position position="121"/>
    </location>
</feature>
<name>A0A2W4W771_9CYAN</name>
<evidence type="ECO:0000256" key="9">
    <source>
        <dbReference type="PROSITE-ProRule" id="PRU01373"/>
    </source>
</evidence>
<evidence type="ECO:0000259" key="10">
    <source>
        <dbReference type="PROSITE" id="PS52029"/>
    </source>
</evidence>
<accession>A0A2W4W771</accession>
<dbReference type="PANTHER" id="PTHR30582">
    <property type="entry name" value="L,D-TRANSPEPTIDASE"/>
    <property type="match status" value="1"/>
</dbReference>
<dbReference type="GO" id="GO:0071555">
    <property type="term" value="P:cell wall organization"/>
    <property type="evidence" value="ECO:0007669"/>
    <property type="project" value="UniProtKB-UniRule"/>
</dbReference>
<evidence type="ECO:0000256" key="7">
    <source>
        <dbReference type="ARBA" id="ARBA00022984"/>
    </source>
</evidence>
<dbReference type="UniPathway" id="UPA00219"/>
<evidence type="ECO:0000256" key="8">
    <source>
        <dbReference type="ARBA" id="ARBA00023316"/>
    </source>
</evidence>
<dbReference type="PANTHER" id="PTHR30582:SF24">
    <property type="entry name" value="L,D-TRANSPEPTIDASE ERFK_SRFK-RELATED"/>
    <property type="match status" value="1"/>
</dbReference>
<evidence type="ECO:0000256" key="4">
    <source>
        <dbReference type="ARBA" id="ARBA00022679"/>
    </source>
</evidence>
<comment type="caution">
    <text evidence="11">The sequence shown here is derived from an EMBL/GenBank/DDBJ whole genome shotgun (WGS) entry which is preliminary data.</text>
</comment>
<organism evidence="11 12">
    <name type="scientific">Shackletoniella antarctica</name>
    <dbReference type="NCBI Taxonomy" id="268115"/>
    <lineage>
        <taxon>Bacteria</taxon>
        <taxon>Bacillati</taxon>
        <taxon>Cyanobacteriota</taxon>
        <taxon>Cyanophyceae</taxon>
        <taxon>Oculatellales</taxon>
        <taxon>Oculatellaceae</taxon>
        <taxon>Shackletoniella</taxon>
    </lineage>
</organism>
<reference evidence="11 12" key="2">
    <citation type="submission" date="2018-06" db="EMBL/GenBank/DDBJ databases">
        <title>Metagenomic assembly of (sub)arctic Cyanobacteria and their associated microbiome from non-axenic cultures.</title>
        <authorList>
            <person name="Baurain D."/>
        </authorList>
    </citation>
    <scope>NUCLEOTIDE SEQUENCE [LARGE SCALE GENOMIC DNA]</scope>
    <source>
        <strain evidence="11">ULC041bin1</strain>
    </source>
</reference>
<evidence type="ECO:0000256" key="1">
    <source>
        <dbReference type="ARBA" id="ARBA00004752"/>
    </source>
</evidence>
<dbReference type="GO" id="GO:0071972">
    <property type="term" value="F:peptidoglycan L,D-transpeptidase activity"/>
    <property type="evidence" value="ECO:0007669"/>
    <property type="project" value="TreeGrafter"/>
</dbReference>
<dbReference type="PROSITE" id="PS52029">
    <property type="entry name" value="LD_TPASE"/>
    <property type="match status" value="1"/>
</dbReference>
<feature type="active site" description="Proton donor/acceptor" evidence="9">
    <location>
        <position position="105"/>
    </location>
</feature>
<reference evidence="12" key="1">
    <citation type="submission" date="2018-04" db="EMBL/GenBank/DDBJ databases">
        <authorList>
            <person name="Cornet L."/>
        </authorList>
    </citation>
    <scope>NUCLEOTIDE SEQUENCE [LARGE SCALE GENOMIC DNA]</scope>
</reference>
<dbReference type="GO" id="GO:0016757">
    <property type="term" value="F:glycosyltransferase activity"/>
    <property type="evidence" value="ECO:0007669"/>
    <property type="project" value="UniProtKB-KW"/>
</dbReference>
<keyword evidence="3" id="KW-0328">Glycosyltransferase</keyword>
<dbReference type="AlphaFoldDB" id="A0A2W4W771"/>
<dbReference type="Gene3D" id="2.40.440.10">
    <property type="entry name" value="L,D-transpeptidase catalytic domain-like"/>
    <property type="match status" value="1"/>
</dbReference>
<comment type="similarity">
    <text evidence="2">Belongs to the YkuD family.</text>
</comment>
<comment type="pathway">
    <text evidence="1 9">Cell wall biogenesis; peptidoglycan biosynthesis.</text>
</comment>
<dbReference type="Pfam" id="PF03734">
    <property type="entry name" value="YkuD"/>
    <property type="match status" value="1"/>
</dbReference>
<sequence length="146" mass="16335">MPQVFLPQVFLPQTDAITDTHLLLDLSERTLYLYRRGAVLDTFPVAVGRQGWETPTGRFTVFQMQQNPVWEHPFTGELVPPGDTNPLGHRWIGFWSDGTNAIGFHGTPQEASIGQAVSHGCVRLYNRDVLVLYEQVAIGTPVYVTP</sequence>
<keyword evidence="5" id="KW-0378">Hydrolase</keyword>
<evidence type="ECO:0000256" key="2">
    <source>
        <dbReference type="ARBA" id="ARBA00005992"/>
    </source>
</evidence>
<dbReference type="SUPFAM" id="SSF141523">
    <property type="entry name" value="L,D-transpeptidase catalytic domain-like"/>
    <property type="match status" value="1"/>
</dbReference>
<evidence type="ECO:0000313" key="12">
    <source>
        <dbReference type="Proteomes" id="UP000249081"/>
    </source>
</evidence>
<dbReference type="CDD" id="cd16913">
    <property type="entry name" value="YkuD_like"/>
    <property type="match status" value="1"/>
</dbReference>
<dbReference type="InterPro" id="IPR005490">
    <property type="entry name" value="LD_TPept_cat_dom"/>
</dbReference>
<keyword evidence="6 9" id="KW-0133">Cell shape</keyword>
<dbReference type="GO" id="GO:0008360">
    <property type="term" value="P:regulation of cell shape"/>
    <property type="evidence" value="ECO:0007669"/>
    <property type="project" value="UniProtKB-UniRule"/>
</dbReference>
<dbReference type="GO" id="GO:0018104">
    <property type="term" value="P:peptidoglycan-protein cross-linking"/>
    <property type="evidence" value="ECO:0007669"/>
    <property type="project" value="TreeGrafter"/>
</dbReference>
<keyword evidence="7 9" id="KW-0573">Peptidoglycan synthesis</keyword>
<proteinExistence type="inferred from homology"/>